<accession>A0ABU1UVE7</accession>
<reference evidence="2 3" key="1">
    <citation type="submission" date="2023-07" db="EMBL/GenBank/DDBJ databases">
        <title>Sorghum-associated microbial communities from plants grown in Nebraska, USA.</title>
        <authorList>
            <person name="Schachtman D."/>
        </authorList>
    </citation>
    <scope>NUCLEOTIDE SEQUENCE [LARGE SCALE GENOMIC DNA]</scope>
    <source>
        <strain evidence="2 3">BE190</strain>
    </source>
</reference>
<organism evidence="2 3">
    <name type="scientific">Cellvibrio fibrivorans</name>
    <dbReference type="NCBI Taxonomy" id="126350"/>
    <lineage>
        <taxon>Bacteria</taxon>
        <taxon>Pseudomonadati</taxon>
        <taxon>Pseudomonadota</taxon>
        <taxon>Gammaproteobacteria</taxon>
        <taxon>Cellvibrionales</taxon>
        <taxon>Cellvibrionaceae</taxon>
        <taxon>Cellvibrio</taxon>
    </lineage>
</organism>
<feature type="transmembrane region" description="Helical" evidence="1">
    <location>
        <begin position="123"/>
        <end position="143"/>
    </location>
</feature>
<dbReference type="RefSeq" id="WP_310069920.1">
    <property type="nucleotide sequence ID" value="NZ_JAVDVX010000002.1"/>
</dbReference>
<evidence type="ECO:0000313" key="2">
    <source>
        <dbReference type="EMBL" id="MDR7089171.1"/>
    </source>
</evidence>
<evidence type="ECO:0000256" key="1">
    <source>
        <dbReference type="SAM" id="Phobius"/>
    </source>
</evidence>
<keyword evidence="3" id="KW-1185">Reference proteome</keyword>
<comment type="caution">
    <text evidence="2">The sequence shown here is derived from an EMBL/GenBank/DDBJ whole genome shotgun (WGS) entry which is preliminary data.</text>
</comment>
<dbReference type="Proteomes" id="UP001253595">
    <property type="component" value="Unassembled WGS sequence"/>
</dbReference>
<feature type="transmembrane region" description="Helical" evidence="1">
    <location>
        <begin position="9"/>
        <end position="36"/>
    </location>
</feature>
<evidence type="ECO:0000313" key="3">
    <source>
        <dbReference type="Proteomes" id="UP001253595"/>
    </source>
</evidence>
<proteinExistence type="predicted"/>
<feature type="transmembrane region" description="Helical" evidence="1">
    <location>
        <begin position="85"/>
        <end position="103"/>
    </location>
</feature>
<keyword evidence="1" id="KW-0812">Transmembrane</keyword>
<protein>
    <submittedName>
        <fullName evidence="2">Uncharacterized protein</fullName>
    </submittedName>
</protein>
<dbReference type="EMBL" id="JAVDVX010000002">
    <property type="protein sequence ID" value="MDR7089171.1"/>
    <property type="molecule type" value="Genomic_DNA"/>
</dbReference>
<keyword evidence="1" id="KW-0472">Membrane</keyword>
<keyword evidence="1" id="KW-1133">Transmembrane helix</keyword>
<sequence length="166" mass="18910">MKKIIKPMLVIEFIACFSCIALLWGTGCFFAFYWLFDLFNNIEDNLAGFLFLLWIIAGGIGLAGAITLLIHLLQTQNGDANPRQLKAIIYVSIITGMIANIILNFMFSDIWQDVTVQFTLSGLWVIVILNAPIICTLHFLWLNCRHNRDVSKRCWLKNCLPTPQQT</sequence>
<feature type="transmembrane region" description="Helical" evidence="1">
    <location>
        <begin position="48"/>
        <end position="73"/>
    </location>
</feature>
<name>A0ABU1UVE7_9GAMM</name>
<dbReference type="PROSITE" id="PS51257">
    <property type="entry name" value="PROKAR_LIPOPROTEIN"/>
    <property type="match status" value="1"/>
</dbReference>
<gene>
    <name evidence="2" type="ORF">J2X05_001177</name>
</gene>